<feature type="region of interest" description="Disordered" evidence="6">
    <location>
        <begin position="966"/>
        <end position="1016"/>
    </location>
</feature>
<feature type="domain" description="CCHC-type" evidence="7">
    <location>
        <begin position="459"/>
        <end position="475"/>
    </location>
</feature>
<evidence type="ECO:0000259" key="7">
    <source>
        <dbReference type="PROSITE" id="PS50158"/>
    </source>
</evidence>
<dbReference type="GO" id="GO:0004190">
    <property type="term" value="F:aspartic-type endopeptidase activity"/>
    <property type="evidence" value="ECO:0007669"/>
    <property type="project" value="UniProtKB-KW"/>
</dbReference>
<dbReference type="SUPFAM" id="SSF48371">
    <property type="entry name" value="ARM repeat"/>
    <property type="match status" value="1"/>
</dbReference>
<dbReference type="InterPro" id="IPR013103">
    <property type="entry name" value="RVT_2"/>
</dbReference>
<dbReference type="CDD" id="cd09272">
    <property type="entry name" value="RNase_HI_RT_Ty1"/>
    <property type="match status" value="1"/>
</dbReference>
<feature type="region of interest" description="Disordered" evidence="6">
    <location>
        <begin position="237"/>
        <end position="258"/>
    </location>
</feature>
<evidence type="ECO:0000256" key="5">
    <source>
        <dbReference type="PROSITE-ProRule" id="PRU00047"/>
    </source>
</evidence>
<protein>
    <recommendedName>
        <fullName evidence="11">Gag-pol polyprotein</fullName>
    </recommendedName>
</protein>
<dbReference type="EMBL" id="JAHRHJ020003332">
    <property type="protein sequence ID" value="KAH9291933.1"/>
    <property type="molecule type" value="Genomic_DNA"/>
</dbReference>
<dbReference type="SMART" id="SM00185">
    <property type="entry name" value="ARM"/>
    <property type="match status" value="1"/>
</dbReference>
<keyword evidence="2" id="KW-0479">Metal-binding</keyword>
<dbReference type="PROSITE" id="PS50158">
    <property type="entry name" value="ZF_CCHC"/>
    <property type="match status" value="1"/>
</dbReference>
<dbReference type="InterPro" id="IPR043502">
    <property type="entry name" value="DNA/RNA_pol_sf"/>
</dbReference>
<name>A0AA38C9A3_TAXCH</name>
<organism evidence="9 10">
    <name type="scientific">Taxus chinensis</name>
    <name type="common">Chinese yew</name>
    <name type="synonym">Taxus wallichiana var. chinensis</name>
    <dbReference type="NCBI Taxonomy" id="29808"/>
    <lineage>
        <taxon>Eukaryota</taxon>
        <taxon>Viridiplantae</taxon>
        <taxon>Streptophyta</taxon>
        <taxon>Embryophyta</taxon>
        <taxon>Tracheophyta</taxon>
        <taxon>Spermatophyta</taxon>
        <taxon>Pinopsida</taxon>
        <taxon>Pinidae</taxon>
        <taxon>Conifers II</taxon>
        <taxon>Cupressales</taxon>
        <taxon>Taxaceae</taxon>
        <taxon>Taxus</taxon>
    </lineage>
</organism>
<dbReference type="Pfam" id="PF22936">
    <property type="entry name" value="Pol_BBD"/>
    <property type="match status" value="2"/>
</dbReference>
<dbReference type="Pfam" id="PF07727">
    <property type="entry name" value="RVT_2"/>
    <property type="match status" value="1"/>
</dbReference>
<dbReference type="Pfam" id="PF14223">
    <property type="entry name" value="Retrotran_gag_2"/>
    <property type="match status" value="1"/>
</dbReference>
<sequence length="1939" mass="218218">RNIAGQRRRQQAVSVGKERRDAVVRAKRLCRVDHNDEDGNIVETDFAMADDIASLEDLTVRTVEELKSAASFTGKESFQKKMEVLRRLRRLLSQTSMPPVEIAVQAGVVPVLVRFLSFGSANEQLLEAAWCITNIATGDVEQTRALLPALPMIIAHLGEPQRSAVRGSLQEARTTNFEGSPNKARVWQNGSRASWFEGVATSKVVAVAKPQRKNENVKGLLKKVGRNNCGSLEEIRDSHKNRESRQKPWTKLKSKNEVARGSLENRGQRCLQKSWGFVKHVESKHELQKRREIVCTDVDAPAKIVGLCTELVSSKVVNSKRTNIRRRRRVGFYTSKICFFSVKLQEGGSLSEHLLRMKDLRDQLASINKPVDDDDMVALILNSLPFSYDSFVEALHLMGESQTLTFDKVSSYLLQKERRQTQVQESSSGQSESAFAAQSKGKWKRQADASPSSPKFPVKCYYCHKLGHVKKDCQKRLSALKKRKGQAHVATVEQHESEDEYALMASCSDGGSPTRCWFFDSGASRHFTCQRDWYVTFHANSCSSDSVTLGDGRSHAVEGIGDVRIMLNNNTKLLVKSVRYVPNMNKNLLSISQLTDNPHISVNFSGKQCIVSDVKHNKVVALGIGHGGLYRLVDPATVNLHALVVVENTSVLWHERYGHLNLPYLARLHKDNMVVGLPPIQEKQDMCVGCFAGKQKRKPFPHEGVWRAKGLLDLVHADLCEPSWKTPTVLGARYFLLLVDDHSRRMWIYLLKKKSDCFASFVKFKALVENQTSRQIKTLRSDNGGEFTSKQFAVFCEKEGIQHQLTAPYTPQQNGVVERRNRTIMEMARCMMHSRGVPYTYWGEAVNTTVYILNRSPCKALQEITPEEAWSKIKPEVSAFRIFGSAAYTLVPDRKRSKLDSKSSRYFFAGYSDHSKAYRLIDTSTNKIIISRDVDVKETESFFGCNQQIDQQHGSDQQGVVTEIGSLSLPDDESGHSHTPPQTPVQSMLSPTESFSSPGNQLALVSPPEVPLASESSVQRRPKWYYSTIQDLTRDDLSPLLDGRSRRPGERIDYSEQAQFALASDLLHIREPQKYSDARGIPEWETAMQIEYDALIKNDTWKLVPLPPGKHPIGCKWVYKIKCKADGTLDKYKARLVAKGFSQQEGIDYEETFAPTAKMVTFRLLLAFAAQFGWKIYQMDVKSAFLNGDLEEEVYMTQPEGFQACGREHLVCRLIKSLYGLKQAPRAWYIKIDTHLRDSGFKRSHSDPNLYVKSTNDDIVILIVYVDDLAITGSGDAAIHKVKSDLCTAFDMTDLGLLHYCLGVEFWQQDHLIFISQVKYATNLLQKFKMYDCNSSSTPMEVGLKLSAHDDSPPVDETLYRQLVGSLIYLTTTRPDLCFAVSYLSRFLSKPKLIHWGAAKRVLRYVKGTLDFGILYQRVADFTLIGYTDSDWGGSVDTRRSTTGYIFSLGSGVISWQSKLQPTVAISSTEAEYKAVVSAGCEAVWLRQILVDFQFSQVTATPLSLFCDNQGVLKMVKNPIYHARTKHIEIHHHYIRQLVDSGEISLHFCPSQEQSADVMTKPLGAFLFVKFRDKLGIVSRSGDNFRQNLIVTIQRVLLSLSQRESGNVNLMSLQLGIRAHAITVTRLGSSRRIVGSGSMIFRNRTKSHVMRNMWQQLQKNEIRMTGMLFIVLQHHARMTVVPVVGSLTLVHPHTFHVVGTVEGIGDICIVLNNAHKLLVRNVRYVPSLQKNLLSIRQLTENPNIYVDLCGKKCVVSDVKQRRIIALGIGEGGQYRLVDLAAINMNARVEDNSTIQDVQEVAMPWEEAIPHKSVDLDTVNLHAPIVEGVSTIPDVREADMPWEDGFPHSKEQFVVDGDSTIPNALTVHGEMACPTTHSEVLARRTVEHEQFAHCVVKGLSQQRGIDEQIDRTRELVLTPTIAEMVISPTTETDETYGYFS</sequence>
<dbReference type="Gene3D" id="1.25.10.10">
    <property type="entry name" value="Leucine-rich Repeat Variant"/>
    <property type="match status" value="1"/>
</dbReference>
<keyword evidence="10" id="KW-1185">Reference proteome</keyword>
<reference evidence="9 10" key="1">
    <citation type="journal article" date="2021" name="Nat. Plants">
        <title>The Taxus genome provides insights into paclitaxel biosynthesis.</title>
        <authorList>
            <person name="Xiong X."/>
            <person name="Gou J."/>
            <person name="Liao Q."/>
            <person name="Li Y."/>
            <person name="Zhou Q."/>
            <person name="Bi G."/>
            <person name="Li C."/>
            <person name="Du R."/>
            <person name="Wang X."/>
            <person name="Sun T."/>
            <person name="Guo L."/>
            <person name="Liang H."/>
            <person name="Lu P."/>
            <person name="Wu Y."/>
            <person name="Zhang Z."/>
            <person name="Ro D.K."/>
            <person name="Shang Y."/>
            <person name="Huang S."/>
            <person name="Yan J."/>
        </authorList>
    </citation>
    <scope>NUCLEOTIDE SEQUENCE [LARGE SCALE GENOMIC DNA]</scope>
    <source>
        <strain evidence="9">Ta-2019</strain>
    </source>
</reference>
<evidence type="ECO:0000313" key="10">
    <source>
        <dbReference type="Proteomes" id="UP000824469"/>
    </source>
</evidence>
<evidence type="ECO:0000256" key="6">
    <source>
        <dbReference type="SAM" id="MobiDB-lite"/>
    </source>
</evidence>
<dbReference type="Gene3D" id="3.30.420.10">
    <property type="entry name" value="Ribonuclease H-like superfamily/Ribonuclease H"/>
    <property type="match status" value="1"/>
</dbReference>
<dbReference type="PANTHER" id="PTHR42648:SF18">
    <property type="entry name" value="RETROTRANSPOSON, UNCLASSIFIED-LIKE PROTEIN"/>
    <property type="match status" value="1"/>
</dbReference>
<dbReference type="Pfam" id="PF25597">
    <property type="entry name" value="SH3_retrovirus"/>
    <property type="match status" value="1"/>
</dbReference>
<dbReference type="InterPro" id="IPR000225">
    <property type="entry name" value="Armadillo"/>
</dbReference>
<dbReference type="Gene3D" id="4.10.60.10">
    <property type="entry name" value="Zinc finger, CCHC-type"/>
    <property type="match status" value="1"/>
</dbReference>
<dbReference type="PANTHER" id="PTHR42648">
    <property type="entry name" value="TRANSPOSASE, PUTATIVE-RELATED"/>
    <property type="match status" value="1"/>
</dbReference>
<dbReference type="SUPFAM" id="SSF56672">
    <property type="entry name" value="DNA/RNA polymerases"/>
    <property type="match status" value="1"/>
</dbReference>
<feature type="region of interest" description="Disordered" evidence="6">
    <location>
        <begin position="420"/>
        <end position="453"/>
    </location>
</feature>
<keyword evidence="5" id="KW-0863">Zinc-finger</keyword>
<comment type="caution">
    <text evidence="9">The sequence shown here is derived from an EMBL/GenBank/DDBJ whole genome shotgun (WGS) entry which is preliminary data.</text>
</comment>
<dbReference type="SMART" id="SM00343">
    <property type="entry name" value="ZnF_C2HC"/>
    <property type="match status" value="1"/>
</dbReference>
<keyword evidence="4" id="KW-0378">Hydrolase</keyword>
<dbReference type="InterPro" id="IPR039537">
    <property type="entry name" value="Retrotran_Ty1/copia-like"/>
</dbReference>
<dbReference type="InterPro" id="IPR036397">
    <property type="entry name" value="RNaseH_sf"/>
</dbReference>
<evidence type="ECO:0008006" key="11">
    <source>
        <dbReference type="Google" id="ProtNLM"/>
    </source>
</evidence>
<feature type="domain" description="Integrase catalytic" evidence="8">
    <location>
        <begin position="697"/>
        <end position="874"/>
    </location>
</feature>
<dbReference type="GO" id="GO:0006508">
    <property type="term" value="P:proteolysis"/>
    <property type="evidence" value="ECO:0007669"/>
    <property type="project" value="UniProtKB-KW"/>
</dbReference>
<accession>A0AA38C9A3</accession>
<dbReference type="Pfam" id="PF00665">
    <property type="entry name" value="rve"/>
    <property type="match status" value="1"/>
</dbReference>
<evidence type="ECO:0000256" key="1">
    <source>
        <dbReference type="ARBA" id="ARBA00022670"/>
    </source>
</evidence>
<dbReference type="InterPro" id="IPR001584">
    <property type="entry name" value="Integrase_cat-core"/>
</dbReference>
<feature type="compositionally biased region" description="Low complexity" evidence="6">
    <location>
        <begin position="424"/>
        <end position="439"/>
    </location>
</feature>
<keyword evidence="3" id="KW-0064">Aspartyl protease</keyword>
<dbReference type="GO" id="GO:0008270">
    <property type="term" value="F:zinc ion binding"/>
    <property type="evidence" value="ECO:0007669"/>
    <property type="project" value="UniProtKB-KW"/>
</dbReference>
<evidence type="ECO:0000259" key="8">
    <source>
        <dbReference type="PROSITE" id="PS50994"/>
    </source>
</evidence>
<dbReference type="GO" id="GO:0015074">
    <property type="term" value="P:DNA integration"/>
    <property type="evidence" value="ECO:0007669"/>
    <property type="project" value="InterPro"/>
</dbReference>
<dbReference type="InterPro" id="IPR025724">
    <property type="entry name" value="GAG-pre-integrase_dom"/>
</dbReference>
<evidence type="ECO:0000256" key="3">
    <source>
        <dbReference type="ARBA" id="ARBA00022750"/>
    </source>
</evidence>
<proteinExistence type="predicted"/>
<dbReference type="InterPro" id="IPR016024">
    <property type="entry name" value="ARM-type_fold"/>
</dbReference>
<evidence type="ECO:0000256" key="4">
    <source>
        <dbReference type="ARBA" id="ARBA00022801"/>
    </source>
</evidence>
<keyword evidence="1" id="KW-0645">Protease</keyword>
<dbReference type="InterPro" id="IPR036875">
    <property type="entry name" value="Znf_CCHC_sf"/>
</dbReference>
<gene>
    <name evidence="9" type="ORF">KI387_042879</name>
</gene>
<feature type="compositionally biased region" description="Polar residues" evidence="6">
    <location>
        <begin position="977"/>
        <end position="1000"/>
    </location>
</feature>
<dbReference type="Proteomes" id="UP000824469">
    <property type="component" value="Unassembled WGS sequence"/>
</dbReference>
<dbReference type="PROSITE" id="PS50994">
    <property type="entry name" value="INTEGRASE"/>
    <property type="match status" value="1"/>
</dbReference>
<dbReference type="Pfam" id="PF00514">
    <property type="entry name" value="Arm"/>
    <property type="match status" value="1"/>
</dbReference>
<feature type="compositionally biased region" description="Basic and acidic residues" evidence="6">
    <location>
        <begin position="237"/>
        <end position="246"/>
    </location>
</feature>
<evidence type="ECO:0000256" key="2">
    <source>
        <dbReference type="ARBA" id="ARBA00022723"/>
    </source>
</evidence>
<dbReference type="InterPro" id="IPR054722">
    <property type="entry name" value="PolX-like_BBD"/>
</dbReference>
<dbReference type="InterPro" id="IPR057670">
    <property type="entry name" value="SH3_retrovirus"/>
</dbReference>
<dbReference type="Pfam" id="PF13976">
    <property type="entry name" value="gag_pre-integrs"/>
    <property type="match status" value="1"/>
</dbReference>
<dbReference type="SUPFAM" id="SSF53098">
    <property type="entry name" value="Ribonuclease H-like"/>
    <property type="match status" value="1"/>
</dbReference>
<keyword evidence="5" id="KW-0862">Zinc</keyword>
<feature type="non-terminal residue" evidence="9">
    <location>
        <position position="1939"/>
    </location>
</feature>
<evidence type="ECO:0000313" key="9">
    <source>
        <dbReference type="EMBL" id="KAH9291933.1"/>
    </source>
</evidence>
<dbReference type="InterPro" id="IPR012337">
    <property type="entry name" value="RNaseH-like_sf"/>
</dbReference>
<dbReference type="InterPro" id="IPR001878">
    <property type="entry name" value="Znf_CCHC"/>
</dbReference>
<dbReference type="SUPFAM" id="SSF57756">
    <property type="entry name" value="Retrovirus zinc finger-like domains"/>
    <property type="match status" value="1"/>
</dbReference>
<dbReference type="InterPro" id="IPR011989">
    <property type="entry name" value="ARM-like"/>
</dbReference>
<dbReference type="GO" id="GO:0003676">
    <property type="term" value="F:nucleic acid binding"/>
    <property type="evidence" value="ECO:0007669"/>
    <property type="project" value="InterPro"/>
</dbReference>